<sequence>MPQFDINLRPDRERLLRKLCEYAKRWEGGLRIRELTDDLNHFAKHDYEPLQGDFQCPERETVKNWMDGTSKSISPKHAHFIGNYLELVDQTVFTIDLGEHGRLAELLRFFGSDPKKIDKIGHEIDGDWLMYRRWREPLGRYIVSPVNFEFIAEKRVITSVDCVHLRQPGAHFHDAEEKWEGVAIPMGRYTYFIHRCSDSDNALVNNVKFTVIDEHSYSSDLTVHETNRLHIMSGFTTIGVNMHPGGNSFVTVLERVAHPREFSENPIPWSEIPPHIQDHLERLENKT</sequence>
<organism evidence="1 2">
    <name type="scientific">Pelagerythrobacter marinus</name>
    <dbReference type="NCBI Taxonomy" id="538382"/>
    <lineage>
        <taxon>Bacteria</taxon>
        <taxon>Pseudomonadati</taxon>
        <taxon>Pseudomonadota</taxon>
        <taxon>Alphaproteobacteria</taxon>
        <taxon>Sphingomonadales</taxon>
        <taxon>Erythrobacteraceae</taxon>
        <taxon>Pelagerythrobacter</taxon>
    </lineage>
</organism>
<accession>A0ABW9UW09</accession>
<gene>
    <name evidence="1" type="ORF">GRI72_09400</name>
</gene>
<evidence type="ECO:0000313" key="1">
    <source>
        <dbReference type="EMBL" id="MXO69039.1"/>
    </source>
</evidence>
<reference evidence="1 2" key="1">
    <citation type="submission" date="2019-12" db="EMBL/GenBank/DDBJ databases">
        <title>Genomic-based taxomic classification of the family Erythrobacteraceae.</title>
        <authorList>
            <person name="Xu L."/>
        </authorList>
    </citation>
    <scope>NUCLEOTIDE SEQUENCE [LARGE SCALE GENOMIC DNA]</scope>
    <source>
        <strain evidence="1 2">H32</strain>
    </source>
</reference>
<dbReference type="RefSeq" id="WP_160733629.1">
    <property type="nucleotide sequence ID" value="NZ_WTYO01000003.1"/>
</dbReference>
<evidence type="ECO:0000313" key="2">
    <source>
        <dbReference type="Proteomes" id="UP000444401"/>
    </source>
</evidence>
<comment type="caution">
    <text evidence="1">The sequence shown here is derived from an EMBL/GenBank/DDBJ whole genome shotgun (WGS) entry which is preliminary data.</text>
</comment>
<dbReference type="Proteomes" id="UP000444401">
    <property type="component" value="Unassembled WGS sequence"/>
</dbReference>
<keyword evidence="2" id="KW-1185">Reference proteome</keyword>
<protein>
    <submittedName>
        <fullName evidence="1">Uncharacterized protein</fullName>
    </submittedName>
</protein>
<name>A0ABW9UW09_9SPHN</name>
<proteinExistence type="predicted"/>
<dbReference type="EMBL" id="WTYO01000003">
    <property type="protein sequence ID" value="MXO69039.1"/>
    <property type="molecule type" value="Genomic_DNA"/>
</dbReference>